<dbReference type="PROSITE" id="PS51192">
    <property type="entry name" value="HELICASE_ATP_BIND_1"/>
    <property type="match status" value="1"/>
</dbReference>
<dbReference type="Pfam" id="PF00271">
    <property type="entry name" value="Helicase_C"/>
    <property type="match status" value="1"/>
</dbReference>
<feature type="domain" description="Helicase C-terminal" evidence="7">
    <location>
        <begin position="881"/>
        <end position="1051"/>
    </location>
</feature>
<keyword evidence="2" id="KW-0378">Hydrolase</keyword>
<dbReference type="SUPFAM" id="SSF88723">
    <property type="entry name" value="PIN domain-like"/>
    <property type="match status" value="1"/>
</dbReference>
<proteinExistence type="predicted"/>
<dbReference type="GO" id="GO:0016787">
    <property type="term" value="F:hydrolase activity"/>
    <property type="evidence" value="ECO:0007669"/>
    <property type="project" value="UniProtKB-KW"/>
</dbReference>
<dbReference type="EMBL" id="BLLK01000046">
    <property type="protein sequence ID" value="GFH53233.1"/>
    <property type="molecule type" value="Genomic_DNA"/>
</dbReference>
<dbReference type="Gene3D" id="1.20.120.1080">
    <property type="match status" value="1"/>
</dbReference>
<dbReference type="SMART" id="SM00487">
    <property type="entry name" value="DEXDc"/>
    <property type="match status" value="1"/>
</dbReference>
<organism evidence="8 9">
    <name type="scientific">Chaetoceros tenuissimus</name>
    <dbReference type="NCBI Taxonomy" id="426638"/>
    <lineage>
        <taxon>Eukaryota</taxon>
        <taxon>Sar</taxon>
        <taxon>Stramenopiles</taxon>
        <taxon>Ochrophyta</taxon>
        <taxon>Bacillariophyta</taxon>
        <taxon>Coscinodiscophyceae</taxon>
        <taxon>Chaetocerotophycidae</taxon>
        <taxon>Chaetocerotales</taxon>
        <taxon>Chaetocerotaceae</taxon>
        <taxon>Chaetoceros</taxon>
    </lineage>
</organism>
<dbReference type="GO" id="GO:0004386">
    <property type="term" value="F:helicase activity"/>
    <property type="evidence" value="ECO:0007669"/>
    <property type="project" value="UniProtKB-KW"/>
</dbReference>
<evidence type="ECO:0000256" key="3">
    <source>
        <dbReference type="ARBA" id="ARBA00022806"/>
    </source>
</evidence>
<dbReference type="Gene3D" id="3.40.50.300">
    <property type="entry name" value="P-loop containing nucleotide triphosphate hydrolases"/>
    <property type="match status" value="2"/>
</dbReference>
<evidence type="ECO:0000313" key="8">
    <source>
        <dbReference type="EMBL" id="GFH53233.1"/>
    </source>
</evidence>
<dbReference type="InterPro" id="IPR029060">
    <property type="entry name" value="PIN-like_dom_sf"/>
</dbReference>
<dbReference type="CDD" id="cd17917">
    <property type="entry name" value="DEXHc_RHA-like"/>
    <property type="match status" value="1"/>
</dbReference>
<evidence type="ECO:0000256" key="2">
    <source>
        <dbReference type="ARBA" id="ARBA00022801"/>
    </source>
</evidence>
<dbReference type="Pfam" id="PF00270">
    <property type="entry name" value="DEAD"/>
    <property type="match status" value="1"/>
</dbReference>
<evidence type="ECO:0000256" key="1">
    <source>
        <dbReference type="ARBA" id="ARBA00022741"/>
    </source>
</evidence>
<dbReference type="GO" id="GO:0005524">
    <property type="term" value="F:ATP binding"/>
    <property type="evidence" value="ECO:0007669"/>
    <property type="project" value="UniProtKB-KW"/>
</dbReference>
<evidence type="ECO:0000313" key="9">
    <source>
        <dbReference type="Proteomes" id="UP001054902"/>
    </source>
</evidence>
<dbReference type="PANTHER" id="PTHR18934:SF99">
    <property type="entry name" value="ATP-DEPENDENT RNA HELICASE DHX37-RELATED"/>
    <property type="match status" value="1"/>
</dbReference>
<reference evidence="8 9" key="1">
    <citation type="journal article" date="2021" name="Sci. Rep.">
        <title>The genome of the diatom Chaetoceros tenuissimus carries an ancient integrated fragment of an extant virus.</title>
        <authorList>
            <person name="Hongo Y."/>
            <person name="Kimura K."/>
            <person name="Takaki Y."/>
            <person name="Yoshida Y."/>
            <person name="Baba S."/>
            <person name="Kobayashi G."/>
            <person name="Nagasaki K."/>
            <person name="Hano T."/>
            <person name="Tomaru Y."/>
        </authorList>
    </citation>
    <scope>NUCLEOTIDE SEQUENCE [LARGE SCALE GENOMIC DNA]</scope>
    <source>
        <strain evidence="8 9">NIES-3715</strain>
    </source>
</reference>
<evidence type="ECO:0000256" key="4">
    <source>
        <dbReference type="ARBA" id="ARBA00022840"/>
    </source>
</evidence>
<keyword evidence="4" id="KW-0067">ATP-binding</keyword>
<dbReference type="PROSITE" id="PS51194">
    <property type="entry name" value="HELICASE_CTER"/>
    <property type="match status" value="1"/>
</dbReference>
<keyword evidence="1" id="KW-0547">Nucleotide-binding</keyword>
<protein>
    <recommendedName>
        <fullName evidence="10">RNA helicase</fullName>
    </recommendedName>
</protein>
<name>A0AAD3CWE3_9STRA</name>
<feature type="compositionally biased region" description="Acidic residues" evidence="5">
    <location>
        <begin position="191"/>
        <end position="204"/>
    </location>
</feature>
<evidence type="ECO:0008006" key="10">
    <source>
        <dbReference type="Google" id="ProtNLM"/>
    </source>
</evidence>
<dbReference type="SUPFAM" id="SSF52540">
    <property type="entry name" value="P-loop containing nucleoside triphosphate hydrolases"/>
    <property type="match status" value="1"/>
</dbReference>
<dbReference type="CDD" id="cd18791">
    <property type="entry name" value="SF2_C_RHA"/>
    <property type="match status" value="1"/>
</dbReference>
<dbReference type="InterPro" id="IPR027417">
    <property type="entry name" value="P-loop_NTPase"/>
</dbReference>
<evidence type="ECO:0000259" key="7">
    <source>
        <dbReference type="PROSITE" id="PS51194"/>
    </source>
</evidence>
<feature type="region of interest" description="Disordered" evidence="5">
    <location>
        <begin position="177"/>
        <end position="204"/>
    </location>
</feature>
<accession>A0AAD3CWE3</accession>
<dbReference type="GO" id="GO:0003723">
    <property type="term" value="F:RNA binding"/>
    <property type="evidence" value="ECO:0007669"/>
    <property type="project" value="TreeGrafter"/>
</dbReference>
<dbReference type="PANTHER" id="PTHR18934">
    <property type="entry name" value="ATP-DEPENDENT RNA HELICASE"/>
    <property type="match status" value="1"/>
</dbReference>
<dbReference type="Gene3D" id="3.40.50.1010">
    <property type="entry name" value="5'-nuclease"/>
    <property type="match status" value="1"/>
</dbReference>
<keyword evidence="3" id="KW-0347">Helicase</keyword>
<dbReference type="Proteomes" id="UP001054902">
    <property type="component" value="Unassembled WGS sequence"/>
</dbReference>
<comment type="caution">
    <text evidence="8">The sequence shown here is derived from an EMBL/GenBank/DDBJ whole genome shotgun (WGS) entry which is preliminary data.</text>
</comment>
<dbReference type="InterPro" id="IPR001650">
    <property type="entry name" value="Helicase_C-like"/>
</dbReference>
<evidence type="ECO:0000256" key="5">
    <source>
        <dbReference type="SAM" id="MobiDB-lite"/>
    </source>
</evidence>
<sequence>MGVKGLTSCLKECNLLPTYDEETGEMYSSIPYQDFPRGSTFAIDGSGLVFHLFRKAYMRHYAHVMANKTLYEDDVHVIMHLLPSMLHLQEIHDETCQFVNLLRCKHGIHLDIYFDGRKRSVVKVPIEKGEAKVETEHESFIMEEFEFEEQIEAQNEMSQIVDPDILQEEVDFHVVEKDESEDIEPSIASVSDEEESATEEEEEEEIETYDFFFKANTSAERYTARYEHEKALQKFFKKRILPTSFRSKRSRRGNSISIPSASIFLDEFPTPTLLFQEVHNTLLNLSKENVSEAGHLNVIDCESEADRDVALVSALDVSNQTYAVAQDSDFLIFGFKKNHPLSSLGDLHVQYVPLDTLVIDEEQVCGCIITRDKIAKEFNIEEDLLVEAAILLGNDYTNFMNDPNLRKCVNFFQDADIIQEKRKKTNLQVRDVIDALLELNRYQVESESYEQQMSIEFSRKLYQLEEIKEYIVDEDGDHLDQSYGLTGDNSSIMDNHVKALDETLMRQSIRSGEDDSLCVKSRIMETFNEMQIYEEDLSDLLRSTLDTMMDRSDMRVNAKNIPAKLSWHEYMLSEVFQKSIQKVLKRNRGKEYVDANHFLLPSNIFDHQYFYHALIETSESLQVTNDSSLDDVTSSTPKLEVKRKVLPIDAHRDEILKSIEENRVTIIQGETGCGKSSRVPIMLLESLQQAESVVQPKLFVSQPRRIAAKSLTERVRDIEPKLRNFFGLRMGHGVREYHSDDTCCFFCTTGYLVRYLANNLDSFRDATHLIIDEVHERSIENDILCLLAKRLLDSNPSVKLVLMSATVAANRYSSYFGVTKAPIFVGVRCHAIHEYFSDDIAQKLNFEKQERDMLRSITDKCLKSKCTSAPNRQYMTNLYEISVQIVLEVGVPGTSILVFVPGMQDIIEITDLFDTIVSDIHYRVIPIHSDIPFEDQMNAFDIAQRNEVKVIVATNAAESSITLPDVNTVICFGLCKAITYNDLSHRQMLETTWISRASAVQRAGRTGRCREGHVYRLYPRYAFKNYFIPFDEGEILRSPLDSVILNMKTIMESEENISQLLMKCIEPPRVEQIQNSFTSLYQRNLISDACENFQITSLGRFVATLGIDHAIASLVGLGIRFNLLPETIEMAAILSFTKSPWLLPNAILQEPEVFNDILTNVYVSKSIFDGELYSEIFSTMNLLFDFEMCNSRRSFCKEHSVSYPRIIRILSIRNNLRERIGKYLKLDSHALIMNNPPRTMSLSKLMALRIFKVWMFQDGIVQLPAQSTRGKNKAGNEVNIKGEIINEFHLEQILDKDRHKYSLKTERNSTYFASFEPVKIDYEESYLDMKPFRERLLSFSNEQNIGIVSSRVEDSLRIFVSEKVSDELLSSFMSSQYEDKGVIICVQNYGKKSGRCDCWSIQDSNDEHSNDGNVQLENDPEGKRLCLALATARRSKPSILLYNDVAENETDANYYSEITLQQKYDTKRWIWKETGAPAIVDVDSIPGTVAVQTFDIYACCANVLELKSGYARVEGMTIMPSKEFVDIAEECICYPLSSESSPDEVPATKVFYDNFKDILLEDDLQYSSTAEELLCAAFHSYDMKPWSRPNRNATKCNETEQKEPQISLGADICNSLAKDMLPSCFLADFGNG</sequence>
<feature type="domain" description="Helicase ATP-binding" evidence="6">
    <location>
        <begin position="656"/>
        <end position="825"/>
    </location>
</feature>
<gene>
    <name evidence="8" type="ORF">CTEN210_09709</name>
</gene>
<evidence type="ECO:0000259" key="6">
    <source>
        <dbReference type="PROSITE" id="PS51192"/>
    </source>
</evidence>
<dbReference type="InterPro" id="IPR011545">
    <property type="entry name" value="DEAD/DEAH_box_helicase_dom"/>
</dbReference>
<keyword evidence="9" id="KW-1185">Reference proteome</keyword>
<dbReference type="SMART" id="SM00490">
    <property type="entry name" value="HELICc"/>
    <property type="match status" value="1"/>
</dbReference>
<dbReference type="InterPro" id="IPR014001">
    <property type="entry name" value="Helicase_ATP-bd"/>
</dbReference>